<evidence type="ECO:0000256" key="4">
    <source>
        <dbReference type="ARBA" id="ARBA00022679"/>
    </source>
</evidence>
<dbReference type="GO" id="GO:0003887">
    <property type="term" value="F:DNA-directed DNA polymerase activity"/>
    <property type="evidence" value="ECO:0007669"/>
    <property type="project" value="UniProtKB-UniRule"/>
</dbReference>
<evidence type="ECO:0000256" key="13">
    <source>
        <dbReference type="ARBA" id="ARBA00023204"/>
    </source>
</evidence>
<dbReference type="Pfam" id="PF01367">
    <property type="entry name" value="5_3_exonuc"/>
    <property type="match status" value="1"/>
</dbReference>
<organism evidence="20 21">
    <name type="scientific">Tenuifilum thalassicum</name>
    <dbReference type="NCBI Taxonomy" id="2590900"/>
    <lineage>
        <taxon>Bacteria</taxon>
        <taxon>Pseudomonadati</taxon>
        <taxon>Bacteroidota</taxon>
        <taxon>Bacteroidia</taxon>
        <taxon>Bacteroidales</taxon>
        <taxon>Tenuifilaceae</taxon>
        <taxon>Tenuifilum</taxon>
    </lineage>
</organism>
<dbReference type="CDD" id="cd08637">
    <property type="entry name" value="DNA_pol_A_pol_I_C"/>
    <property type="match status" value="1"/>
</dbReference>
<feature type="domain" description="3'-5' exonuclease" evidence="17">
    <location>
        <begin position="329"/>
        <end position="510"/>
    </location>
</feature>
<evidence type="ECO:0000256" key="3">
    <source>
        <dbReference type="ARBA" id="ARBA00020311"/>
    </source>
</evidence>
<dbReference type="SMART" id="SM00475">
    <property type="entry name" value="53EXOc"/>
    <property type="match status" value="1"/>
</dbReference>
<feature type="domain" description="DNA-directed DNA polymerase family A palm" evidence="19">
    <location>
        <begin position="680"/>
        <end position="887"/>
    </location>
</feature>
<dbReference type="FunFam" id="1.10.150.20:FF:000003">
    <property type="entry name" value="DNA polymerase I"/>
    <property type="match status" value="1"/>
</dbReference>
<sequence length="923" mass="104906">MKKRLLLLDAYALIYRAYYAFINRPMRNSKGLNTSAIYGFIRATLDAIKKFEPTHVAVAFDVSGKTFRNDIYPEYKAQREETPEDIKTSVPIIKNLLEAFNIPIIEKEGFEADDIIGTIATKANPDEFEVIMMTPDKDYGQLLRDNVIMAKPARSGNDMEIVTAKEFCEKYDIQKPEQFIDILALWGDVSDNIKGVNKVGEKTAAKLISQYGSIDNLLQNIDKLSPSQKKNFEEARDLIPLNKKLVSIVTDIDLKLDIDNDLKVSPPKTEELIPLLEELEFRTLLKEFGASKRKEQGQYVQGSLFDMPANKPERPTFNLKTIDDFDVDYRIAKSRDDRAKLIDELKQCQEFAFDTETTGLDPISAELVGLSFAIKTNKAWWVSVPKNQDEAKSIVQEFAEVFANHNIGKIGQNIKFDMQVLLNYDIEIKGKLFDTMLAHYLLEPDARHNLDYLSEIYLNYKPISIEELIGKKGKSQGNMRNVDPELITRYACEDADLAYQLKQVLFEKLQGQGLTELYFKLEEPLIEVLTHMERNGVTLDSQSLKEYGEMLSKQLVELEKEIRNMAGVPDLNISSPKQLGEVLFDKLKIATDAKLTKTKQYSTNEEELQKYIDKHPIVSKILEFRGIKKLLSTYIETLPLLVNKKTGKIHTSFNQAVASTGRLSSNNPNLQNIPIRDENGREIRKAFIPSSEEHLLLSADYSQIELRLMAHMSNDQIMLEAFEKGEDIHAATAAKIFKVPLNEVTREQRSKAKTANFGMIYGISAFGLSQRLGISRTEAKELIDGYFDTYKGVKAYMDQCVAEARERGFVETIFGRKRFLPDINSNNQVVRGLAERNAINAPIQGSAADIIKMAMINVHREIISRKLKSKMIIQVHDELVFDVYKPELDEVKEVVKRCMEGAASLKVPLEVDMGIGNNWLEAH</sequence>
<evidence type="ECO:0000313" key="20">
    <source>
        <dbReference type="EMBL" id="QKG81066.1"/>
    </source>
</evidence>
<dbReference type="NCBIfam" id="TIGR00593">
    <property type="entry name" value="pola"/>
    <property type="match status" value="1"/>
</dbReference>
<keyword evidence="12 16" id="KW-0238">DNA-binding</keyword>
<evidence type="ECO:0000259" key="18">
    <source>
        <dbReference type="SMART" id="SM00475"/>
    </source>
</evidence>
<evidence type="ECO:0000256" key="6">
    <source>
        <dbReference type="ARBA" id="ARBA00022705"/>
    </source>
</evidence>
<keyword evidence="8 16" id="KW-0227">DNA damage</keyword>
<accession>A0A7D4CI43</accession>
<dbReference type="Pfam" id="PF02739">
    <property type="entry name" value="5_3_exonuc_N"/>
    <property type="match status" value="1"/>
</dbReference>
<dbReference type="InterPro" id="IPR036279">
    <property type="entry name" value="5-3_exonuclease_C_sf"/>
</dbReference>
<evidence type="ECO:0000259" key="17">
    <source>
        <dbReference type="SMART" id="SM00474"/>
    </source>
</evidence>
<dbReference type="RefSeq" id="WP_173076458.1">
    <property type="nucleotide sequence ID" value="NZ_CP041345.1"/>
</dbReference>
<name>A0A7D4CI43_9BACT</name>
<evidence type="ECO:0000256" key="1">
    <source>
        <dbReference type="ARBA" id="ARBA00007705"/>
    </source>
</evidence>
<evidence type="ECO:0000256" key="9">
    <source>
        <dbReference type="ARBA" id="ARBA00022801"/>
    </source>
</evidence>
<dbReference type="NCBIfam" id="NF004397">
    <property type="entry name" value="PRK05755.1"/>
    <property type="match status" value="1"/>
</dbReference>
<keyword evidence="5 16" id="KW-0548">Nucleotidyltransferase</keyword>
<dbReference type="GO" id="GO:0006261">
    <property type="term" value="P:DNA-templated DNA replication"/>
    <property type="evidence" value="ECO:0007669"/>
    <property type="project" value="UniProtKB-UniRule"/>
</dbReference>
<dbReference type="FunFam" id="1.20.1060.10:FF:000001">
    <property type="entry name" value="DNA polymerase I"/>
    <property type="match status" value="1"/>
</dbReference>
<keyword evidence="6 16" id="KW-0235">DNA replication</keyword>
<dbReference type="InterPro" id="IPR001098">
    <property type="entry name" value="DNA-dir_DNA_pol_A_palm_dom"/>
</dbReference>
<dbReference type="CDD" id="cd09859">
    <property type="entry name" value="PIN_53EXO"/>
    <property type="match status" value="1"/>
</dbReference>
<dbReference type="SMART" id="SM00474">
    <property type="entry name" value="35EXOc"/>
    <property type="match status" value="1"/>
</dbReference>
<dbReference type="Proteomes" id="UP000500961">
    <property type="component" value="Chromosome"/>
</dbReference>
<dbReference type="InterPro" id="IPR043502">
    <property type="entry name" value="DNA/RNA_pol_sf"/>
</dbReference>
<dbReference type="InterPro" id="IPR002562">
    <property type="entry name" value="3'-5'_exonuclease_dom"/>
</dbReference>
<dbReference type="PRINTS" id="PR00868">
    <property type="entry name" value="DNAPOLI"/>
</dbReference>
<comment type="catalytic activity">
    <reaction evidence="14 16">
        <text>DNA(n) + a 2'-deoxyribonucleoside 5'-triphosphate = DNA(n+1) + diphosphate</text>
        <dbReference type="Rhea" id="RHEA:22508"/>
        <dbReference type="Rhea" id="RHEA-COMP:17339"/>
        <dbReference type="Rhea" id="RHEA-COMP:17340"/>
        <dbReference type="ChEBI" id="CHEBI:33019"/>
        <dbReference type="ChEBI" id="CHEBI:61560"/>
        <dbReference type="ChEBI" id="CHEBI:173112"/>
        <dbReference type="EC" id="2.7.7.7"/>
    </reaction>
</comment>
<dbReference type="EC" id="2.7.7.7" evidence="2 15"/>
<dbReference type="SUPFAM" id="SSF53098">
    <property type="entry name" value="Ribonuclease H-like"/>
    <property type="match status" value="1"/>
</dbReference>
<keyword evidence="10 16" id="KW-0269">Exonuclease</keyword>
<dbReference type="Gene3D" id="1.10.150.20">
    <property type="entry name" value="5' to 3' exonuclease, C-terminal subdomain"/>
    <property type="match status" value="2"/>
</dbReference>
<dbReference type="InterPro" id="IPR002421">
    <property type="entry name" value="5-3_exonuclease"/>
</dbReference>
<dbReference type="Gene3D" id="3.40.50.1010">
    <property type="entry name" value="5'-nuclease"/>
    <property type="match status" value="1"/>
</dbReference>
<dbReference type="Pfam" id="PF01612">
    <property type="entry name" value="DNA_pol_A_exo1"/>
    <property type="match status" value="1"/>
</dbReference>
<evidence type="ECO:0000256" key="11">
    <source>
        <dbReference type="ARBA" id="ARBA00022932"/>
    </source>
</evidence>
<comment type="function">
    <text evidence="16">In addition to polymerase activity, this DNA polymerase exhibits 3'-5' and 5'-3' exonuclease activity.</text>
</comment>
<dbReference type="InterPro" id="IPR020045">
    <property type="entry name" value="DNA_polI_H3TH"/>
</dbReference>
<evidence type="ECO:0000313" key="21">
    <source>
        <dbReference type="Proteomes" id="UP000500961"/>
    </source>
</evidence>
<dbReference type="GO" id="GO:0008409">
    <property type="term" value="F:5'-3' exonuclease activity"/>
    <property type="evidence" value="ECO:0007669"/>
    <property type="project" value="UniProtKB-UniRule"/>
</dbReference>
<dbReference type="InterPro" id="IPR029060">
    <property type="entry name" value="PIN-like_dom_sf"/>
</dbReference>
<dbReference type="PROSITE" id="PS00447">
    <property type="entry name" value="DNA_POLYMERASE_A"/>
    <property type="match status" value="1"/>
</dbReference>
<evidence type="ECO:0000256" key="2">
    <source>
        <dbReference type="ARBA" id="ARBA00012417"/>
    </source>
</evidence>
<evidence type="ECO:0000259" key="19">
    <source>
        <dbReference type="SMART" id="SM00482"/>
    </source>
</evidence>
<dbReference type="Pfam" id="PF00476">
    <property type="entry name" value="DNA_pol_A"/>
    <property type="match status" value="1"/>
</dbReference>
<evidence type="ECO:0000256" key="7">
    <source>
        <dbReference type="ARBA" id="ARBA00022722"/>
    </source>
</evidence>
<evidence type="ECO:0000256" key="14">
    <source>
        <dbReference type="ARBA" id="ARBA00049244"/>
    </source>
</evidence>
<dbReference type="SUPFAM" id="SSF88723">
    <property type="entry name" value="PIN domain-like"/>
    <property type="match status" value="1"/>
</dbReference>
<dbReference type="GO" id="GO:0008408">
    <property type="term" value="F:3'-5' exonuclease activity"/>
    <property type="evidence" value="ECO:0007669"/>
    <property type="project" value="UniProtKB-UniRule"/>
</dbReference>
<dbReference type="SUPFAM" id="SSF56672">
    <property type="entry name" value="DNA/RNA polymerases"/>
    <property type="match status" value="1"/>
</dbReference>
<dbReference type="InterPro" id="IPR018320">
    <property type="entry name" value="DNA_polymerase_1"/>
</dbReference>
<dbReference type="CDD" id="cd06139">
    <property type="entry name" value="DNA_polA_I_Ecoli_like_exo"/>
    <property type="match status" value="1"/>
</dbReference>
<dbReference type="Gene3D" id="3.30.70.370">
    <property type="match status" value="1"/>
</dbReference>
<dbReference type="KEGG" id="ttz:FHG85_12585"/>
<comment type="similarity">
    <text evidence="1 16">Belongs to the DNA polymerase type-A family.</text>
</comment>
<evidence type="ECO:0000256" key="12">
    <source>
        <dbReference type="ARBA" id="ARBA00023125"/>
    </source>
</evidence>
<reference evidence="20 21" key="1">
    <citation type="submission" date="2019-07" db="EMBL/GenBank/DDBJ databases">
        <title>Thalassofilum flectens gen. nov., sp. nov., a novel moderate thermophilic anaerobe from a shallow sea hot spring in Kunashir Island (Russia), representing a new family in the order Bacteroidales, and proposal of Thalassofilacea fam. nov.</title>
        <authorList>
            <person name="Kochetkova T.V."/>
            <person name="Podosokorskaya O.A."/>
            <person name="Novikov A."/>
            <person name="Elcheninov A.G."/>
            <person name="Toshchakov S.V."/>
            <person name="Kublanov I.V."/>
        </authorList>
    </citation>
    <scope>NUCLEOTIDE SEQUENCE [LARGE SCALE GENOMIC DNA]</scope>
    <source>
        <strain evidence="20 21">38-H</strain>
    </source>
</reference>
<evidence type="ECO:0000256" key="16">
    <source>
        <dbReference type="RuleBase" id="RU004460"/>
    </source>
</evidence>
<dbReference type="InterPro" id="IPR019760">
    <property type="entry name" value="DNA-dir_DNA_pol_A_CS"/>
</dbReference>
<dbReference type="InterPro" id="IPR020046">
    <property type="entry name" value="5-3_exonucl_a-hlix_arch_N"/>
</dbReference>
<dbReference type="Gene3D" id="3.30.420.10">
    <property type="entry name" value="Ribonuclease H-like superfamily/Ribonuclease H"/>
    <property type="match status" value="1"/>
</dbReference>
<dbReference type="PANTHER" id="PTHR10133:SF27">
    <property type="entry name" value="DNA POLYMERASE NU"/>
    <property type="match status" value="1"/>
</dbReference>
<dbReference type="FunFam" id="1.10.150.20:FF:000002">
    <property type="entry name" value="DNA polymerase I"/>
    <property type="match status" value="1"/>
</dbReference>
<dbReference type="InterPro" id="IPR012337">
    <property type="entry name" value="RNaseH-like_sf"/>
</dbReference>
<evidence type="ECO:0000256" key="5">
    <source>
        <dbReference type="ARBA" id="ARBA00022695"/>
    </source>
</evidence>
<dbReference type="GO" id="GO:0006302">
    <property type="term" value="P:double-strand break repair"/>
    <property type="evidence" value="ECO:0007669"/>
    <property type="project" value="TreeGrafter"/>
</dbReference>
<dbReference type="CDD" id="cd09898">
    <property type="entry name" value="H3TH_53EXO"/>
    <property type="match status" value="1"/>
</dbReference>
<dbReference type="AlphaFoldDB" id="A0A7D4CI43"/>
<keyword evidence="7" id="KW-0540">Nuclease</keyword>
<dbReference type="InterPro" id="IPR008918">
    <property type="entry name" value="HhH2"/>
</dbReference>
<dbReference type="InterPro" id="IPR002298">
    <property type="entry name" value="DNA_polymerase_A"/>
</dbReference>
<gene>
    <name evidence="16 20" type="primary">polA</name>
    <name evidence="20" type="ORF">FHG85_12585</name>
</gene>
<protein>
    <recommendedName>
        <fullName evidence="3 15">DNA polymerase I</fullName>
        <ecNumber evidence="2 15">2.7.7.7</ecNumber>
    </recommendedName>
</protein>
<evidence type="ECO:0000256" key="10">
    <source>
        <dbReference type="ARBA" id="ARBA00022839"/>
    </source>
</evidence>
<keyword evidence="21" id="KW-1185">Reference proteome</keyword>
<keyword evidence="11 16" id="KW-0239">DNA-directed DNA polymerase</keyword>
<keyword evidence="13 16" id="KW-0234">DNA repair</keyword>
<dbReference type="InterPro" id="IPR036397">
    <property type="entry name" value="RNaseH_sf"/>
</dbReference>
<dbReference type="GO" id="GO:0003677">
    <property type="term" value="F:DNA binding"/>
    <property type="evidence" value="ECO:0007669"/>
    <property type="project" value="UniProtKB-UniRule"/>
</dbReference>
<evidence type="ECO:0000256" key="8">
    <source>
        <dbReference type="ARBA" id="ARBA00022763"/>
    </source>
</evidence>
<dbReference type="EMBL" id="CP041345">
    <property type="protein sequence ID" value="QKG81066.1"/>
    <property type="molecule type" value="Genomic_DNA"/>
</dbReference>
<dbReference type="SMART" id="SM00482">
    <property type="entry name" value="POLAc"/>
    <property type="match status" value="1"/>
</dbReference>
<keyword evidence="4 16" id="KW-0808">Transferase</keyword>
<keyword evidence="9 16" id="KW-0378">Hydrolase</keyword>
<dbReference type="SMART" id="SM00279">
    <property type="entry name" value="HhH2"/>
    <property type="match status" value="1"/>
</dbReference>
<feature type="domain" description="5'-3' exonuclease" evidence="18">
    <location>
        <begin position="3"/>
        <end position="265"/>
    </location>
</feature>
<dbReference type="Gene3D" id="1.20.1060.10">
    <property type="entry name" value="Taq DNA Polymerase, Chain T, domain 4"/>
    <property type="match status" value="1"/>
</dbReference>
<evidence type="ECO:0000256" key="15">
    <source>
        <dbReference type="NCBIfam" id="TIGR00593"/>
    </source>
</evidence>
<dbReference type="PANTHER" id="PTHR10133">
    <property type="entry name" value="DNA POLYMERASE I"/>
    <property type="match status" value="1"/>
</dbReference>
<proteinExistence type="inferred from homology"/>
<dbReference type="SUPFAM" id="SSF47807">
    <property type="entry name" value="5' to 3' exonuclease, C-terminal subdomain"/>
    <property type="match status" value="1"/>
</dbReference>